<keyword evidence="1" id="KW-0472">Membrane</keyword>
<dbReference type="Gene3D" id="3.40.50.1820">
    <property type="entry name" value="alpha/beta hydrolase"/>
    <property type="match status" value="1"/>
</dbReference>
<name>A0A1H8C701_9PROT</name>
<dbReference type="SUPFAM" id="SSF53474">
    <property type="entry name" value="alpha/beta-Hydrolases"/>
    <property type="match status" value="1"/>
</dbReference>
<accession>A0A1H8C701</accession>
<dbReference type="Gene3D" id="1.10.260.160">
    <property type="match status" value="1"/>
</dbReference>
<dbReference type="Pfam" id="PF03583">
    <property type="entry name" value="LIP"/>
    <property type="match status" value="1"/>
</dbReference>
<organism evidence="2 3">
    <name type="scientific">Nitrosomonas marina</name>
    <dbReference type="NCBI Taxonomy" id="917"/>
    <lineage>
        <taxon>Bacteria</taxon>
        <taxon>Pseudomonadati</taxon>
        <taxon>Pseudomonadota</taxon>
        <taxon>Betaproteobacteria</taxon>
        <taxon>Nitrosomonadales</taxon>
        <taxon>Nitrosomonadaceae</taxon>
        <taxon>Nitrosomonas</taxon>
    </lineage>
</organism>
<dbReference type="PANTHER" id="PTHR34853">
    <property type="match status" value="1"/>
</dbReference>
<dbReference type="OrthoDB" id="9955at2"/>
<evidence type="ECO:0000313" key="3">
    <source>
        <dbReference type="Proteomes" id="UP000199459"/>
    </source>
</evidence>
<feature type="transmembrane region" description="Helical" evidence="1">
    <location>
        <begin position="16"/>
        <end position="38"/>
    </location>
</feature>
<dbReference type="RefSeq" id="WP_090628284.1">
    <property type="nucleotide sequence ID" value="NZ_FOCP01000004.1"/>
</dbReference>
<dbReference type="InterPro" id="IPR029058">
    <property type="entry name" value="AB_hydrolase_fold"/>
</dbReference>
<keyword evidence="1" id="KW-1133">Transmembrane helix</keyword>
<dbReference type="PANTHER" id="PTHR34853:SF1">
    <property type="entry name" value="LIPASE 5"/>
    <property type="match status" value="1"/>
</dbReference>
<evidence type="ECO:0000256" key="1">
    <source>
        <dbReference type="SAM" id="Phobius"/>
    </source>
</evidence>
<sequence length="502" mass="54305">MNHDICTHHQLRLRNLLRFLTALMVVTTCTPLHAVALLSDKLELYLPWTHYHGLTYSVQMNPATENAQAFRLNSTTARDVSTFESVLAIVDDDLTIAIPLVGFRGELYRATLNHDGGDVFRVTNATPVSATAGRGALLSATLMETRTVEQIALEYPIAAFAGLELRYDVTVYRIGYQTQDAFGNLVSASGVVGMPVGIPAGAPLLSFQHGTITRSDQAPSINPEETGADLALYLMAARGYAVLVPDYLGFGDNTGLHPFMHAKTLAWSTIDLIRAVRSLAADSGFPLNGQLFLAGYSEGGYATMAAQREIETHHADELIITASAPMAGAYDLSGTMLQQALSGGPLPKPMYFPYVLLAYNQIYGFEDDLENLFNENIASAVPGLFDGSNDGDMIDDALPATAQELFSPVLLAALENGGNHPLRVALAHNDVYRWTPVSPMRLYHCQDDEHVPYANALVAMDYFIAVSADVSLETLFFGGHSDCAIPALLSGNAWFDSLVVLP</sequence>
<proteinExistence type="predicted"/>
<protein>
    <submittedName>
        <fullName evidence="2">Secretory lipase</fullName>
    </submittedName>
</protein>
<dbReference type="EMBL" id="FOCP01000004">
    <property type="protein sequence ID" value="SEM90810.1"/>
    <property type="molecule type" value="Genomic_DNA"/>
</dbReference>
<evidence type="ECO:0000313" key="2">
    <source>
        <dbReference type="EMBL" id="SEM90810.1"/>
    </source>
</evidence>
<dbReference type="STRING" id="917.SAMN05216326_102106"/>
<dbReference type="Proteomes" id="UP000199459">
    <property type="component" value="Unassembled WGS sequence"/>
</dbReference>
<dbReference type="InterPro" id="IPR005152">
    <property type="entry name" value="Lipase_secreted"/>
</dbReference>
<dbReference type="GO" id="GO:0004806">
    <property type="term" value="F:triacylglycerol lipase activity"/>
    <property type="evidence" value="ECO:0007669"/>
    <property type="project" value="InterPro"/>
</dbReference>
<gene>
    <name evidence="2" type="ORF">SAMN05216325_10441</name>
</gene>
<reference evidence="2 3" key="1">
    <citation type="submission" date="2016-10" db="EMBL/GenBank/DDBJ databases">
        <authorList>
            <person name="de Groot N.N."/>
        </authorList>
    </citation>
    <scope>NUCLEOTIDE SEQUENCE [LARGE SCALE GENOMIC DNA]</scope>
    <source>
        <strain evidence="2 3">Nm22</strain>
    </source>
</reference>
<keyword evidence="1" id="KW-0812">Transmembrane</keyword>
<dbReference type="GO" id="GO:0016042">
    <property type="term" value="P:lipid catabolic process"/>
    <property type="evidence" value="ECO:0007669"/>
    <property type="project" value="InterPro"/>
</dbReference>
<dbReference type="AlphaFoldDB" id="A0A1H8C701"/>